<sequence>MSSSCTKPWQHILSHYHQTKRASPFLLDSAILPPTFKALSLLNHPPKHGMSLHADAIKLGLLTTSSSSPNSIITFYMKSAMPDSASKLFDEMTLRDSVSWNALIHGFLALGHHNPALEYFFQARINHDAFEPNVSTLVLLLHSCWKLQAFHRGRNIHGFLLKTGLFSDHTSIRNSLLSFYVKSRDMDSAKALFDEMPHRDVVAHSVLISGYALSGDPESAVRVFRSIGASDVDGLAMVGVLQACAAAAAAGGSVGLGRMVHSHVVRRGFEADLFVGNSVVDMYSKCRDVDSAVRAFGLMPGTNVVSWNSMLSGLVRSEMYSEALELFGSMSEVGVEGDEVTVVNLLQASKKLGMGVWCKCIHSFAIRRSFETNEFVLNSLLDAYAKCDLLGLASRLFERLDRRDVISWSTMIAGFAHCGKPDEAVAFFLDMRLANETPNSVTMLGLLEACTVSAELRLSKGVHGLAIRNGFADELAVGTALVDVYAKCGDLASSTRVFGAMPERNVMSWNAMIGGLGMNGRTREAVDVLREMEVRNVKPNGVTMLSVLSACSHGGLVEEGLSCFRRMKEDPLLQPGLEHYSCVVDMLGRAGELESAVGVIEGMPEGLEAGKAAWSALLSACRSHGDVELGQVAASRVLELEPTNSAGYLLASSMYAKGGLREEMASVRRSMRESRPRLESGCSVVHVQERAHKFYSWDGSHPHCEEIYDTVERIHDTMYRTL</sequence>
<organism evidence="3 4">
    <name type="scientific">Iris pallida</name>
    <name type="common">Sweet iris</name>
    <dbReference type="NCBI Taxonomy" id="29817"/>
    <lineage>
        <taxon>Eukaryota</taxon>
        <taxon>Viridiplantae</taxon>
        <taxon>Streptophyta</taxon>
        <taxon>Embryophyta</taxon>
        <taxon>Tracheophyta</taxon>
        <taxon>Spermatophyta</taxon>
        <taxon>Magnoliopsida</taxon>
        <taxon>Liliopsida</taxon>
        <taxon>Asparagales</taxon>
        <taxon>Iridaceae</taxon>
        <taxon>Iridoideae</taxon>
        <taxon>Irideae</taxon>
        <taxon>Iris</taxon>
    </lineage>
</organism>
<dbReference type="AlphaFoldDB" id="A0AAX6I1K9"/>
<reference evidence="3" key="1">
    <citation type="journal article" date="2023" name="GigaByte">
        <title>Genome assembly of the bearded iris, Iris pallida Lam.</title>
        <authorList>
            <person name="Bruccoleri R.E."/>
            <person name="Oakeley E.J."/>
            <person name="Faust A.M.E."/>
            <person name="Altorfer M."/>
            <person name="Dessus-Babus S."/>
            <person name="Burckhardt D."/>
            <person name="Oertli M."/>
            <person name="Naumann U."/>
            <person name="Petersen F."/>
            <person name="Wong J."/>
        </authorList>
    </citation>
    <scope>NUCLEOTIDE SEQUENCE</scope>
    <source>
        <strain evidence="3">GSM-AAB239-AS_SAM_17_03QT</strain>
    </source>
</reference>
<feature type="repeat" description="PPR" evidence="2">
    <location>
        <begin position="404"/>
        <end position="438"/>
    </location>
</feature>
<feature type="repeat" description="PPR" evidence="2">
    <location>
        <begin position="505"/>
        <end position="539"/>
    </location>
</feature>
<dbReference type="Pfam" id="PF20431">
    <property type="entry name" value="E_motif"/>
    <property type="match status" value="1"/>
</dbReference>
<name>A0AAX6I1K9_IRIPA</name>
<comment type="caution">
    <text evidence="3">The sequence shown here is derived from an EMBL/GenBank/DDBJ whole genome shotgun (WGS) entry which is preliminary data.</text>
</comment>
<evidence type="ECO:0000256" key="2">
    <source>
        <dbReference type="PROSITE-ProRule" id="PRU00708"/>
    </source>
</evidence>
<dbReference type="FunFam" id="1.25.40.10:FF:000073">
    <property type="entry name" value="Pentatricopeptide repeat-containing protein chloroplastic"/>
    <property type="match status" value="1"/>
</dbReference>
<accession>A0AAX6I1K9</accession>
<feature type="repeat" description="PPR" evidence="2">
    <location>
        <begin position="303"/>
        <end position="337"/>
    </location>
</feature>
<dbReference type="Proteomes" id="UP001140949">
    <property type="component" value="Unassembled WGS sequence"/>
</dbReference>
<dbReference type="Gene3D" id="1.25.40.10">
    <property type="entry name" value="Tetratricopeptide repeat domain"/>
    <property type="match status" value="4"/>
</dbReference>
<keyword evidence="1" id="KW-0677">Repeat</keyword>
<dbReference type="InterPro" id="IPR002885">
    <property type="entry name" value="PPR_rpt"/>
</dbReference>
<gene>
    <name evidence="3" type="ORF">M6B38_285335</name>
</gene>
<dbReference type="Pfam" id="PF01535">
    <property type="entry name" value="PPR"/>
    <property type="match status" value="6"/>
</dbReference>
<keyword evidence="4" id="KW-1185">Reference proteome</keyword>
<evidence type="ECO:0000256" key="1">
    <source>
        <dbReference type="ARBA" id="ARBA00022737"/>
    </source>
</evidence>
<dbReference type="PROSITE" id="PS51375">
    <property type="entry name" value="PPR"/>
    <property type="match status" value="4"/>
</dbReference>
<dbReference type="PANTHER" id="PTHR47926">
    <property type="entry name" value="PENTATRICOPEPTIDE REPEAT-CONTAINING PROTEIN"/>
    <property type="match status" value="1"/>
</dbReference>
<dbReference type="GO" id="GO:0003729">
    <property type="term" value="F:mRNA binding"/>
    <property type="evidence" value="ECO:0007669"/>
    <property type="project" value="UniProtKB-ARBA"/>
</dbReference>
<dbReference type="InterPro" id="IPR046848">
    <property type="entry name" value="E_motif"/>
</dbReference>
<dbReference type="PANTHER" id="PTHR47926:SF452">
    <property type="entry name" value="PENTATRICOPEPTIDE REPEAT-CONTAINING PROTEIN"/>
    <property type="match status" value="1"/>
</dbReference>
<feature type="repeat" description="PPR" evidence="2">
    <location>
        <begin position="169"/>
        <end position="203"/>
    </location>
</feature>
<dbReference type="EMBL" id="JANAVB010005597">
    <property type="protein sequence ID" value="KAJ6847200.1"/>
    <property type="molecule type" value="Genomic_DNA"/>
</dbReference>
<evidence type="ECO:0000313" key="4">
    <source>
        <dbReference type="Proteomes" id="UP001140949"/>
    </source>
</evidence>
<dbReference type="InterPro" id="IPR046960">
    <property type="entry name" value="PPR_At4g14850-like_plant"/>
</dbReference>
<dbReference type="FunFam" id="1.25.40.10:FF:000090">
    <property type="entry name" value="Pentatricopeptide repeat-containing protein, chloroplastic"/>
    <property type="match status" value="1"/>
</dbReference>
<dbReference type="FunFam" id="1.25.40.10:FF:000227">
    <property type="entry name" value="Pentatricopeptide repeat-containing protein At3g13880"/>
    <property type="match status" value="1"/>
</dbReference>
<dbReference type="NCBIfam" id="TIGR00756">
    <property type="entry name" value="PPR"/>
    <property type="match status" value="4"/>
</dbReference>
<evidence type="ECO:0000313" key="3">
    <source>
        <dbReference type="EMBL" id="KAJ6847200.1"/>
    </source>
</evidence>
<reference evidence="3" key="2">
    <citation type="submission" date="2023-04" db="EMBL/GenBank/DDBJ databases">
        <authorList>
            <person name="Bruccoleri R.E."/>
            <person name="Oakeley E.J."/>
            <person name="Faust A.-M."/>
            <person name="Dessus-Babus S."/>
            <person name="Altorfer M."/>
            <person name="Burckhardt D."/>
            <person name="Oertli M."/>
            <person name="Naumann U."/>
            <person name="Petersen F."/>
            <person name="Wong J."/>
        </authorList>
    </citation>
    <scope>NUCLEOTIDE SEQUENCE</scope>
    <source>
        <strain evidence="3">GSM-AAB239-AS_SAM_17_03QT</strain>
        <tissue evidence="3">Leaf</tissue>
    </source>
</reference>
<proteinExistence type="predicted"/>
<dbReference type="Pfam" id="PF13041">
    <property type="entry name" value="PPR_2"/>
    <property type="match status" value="3"/>
</dbReference>
<dbReference type="GO" id="GO:0009451">
    <property type="term" value="P:RNA modification"/>
    <property type="evidence" value="ECO:0007669"/>
    <property type="project" value="InterPro"/>
</dbReference>
<dbReference type="InterPro" id="IPR011990">
    <property type="entry name" value="TPR-like_helical_dom_sf"/>
</dbReference>
<protein>
    <submittedName>
        <fullName evidence="3">Pentatricopeptide repeat-containing protein</fullName>
    </submittedName>
</protein>